<accession>A0AAD7DHA4</accession>
<comment type="caution">
    <text evidence="1">The sequence shown here is derived from an EMBL/GenBank/DDBJ whole genome shotgun (WGS) entry which is preliminary data.</text>
</comment>
<proteinExistence type="predicted"/>
<dbReference type="Proteomes" id="UP001221757">
    <property type="component" value="Unassembled WGS sequence"/>
</dbReference>
<name>A0AAD7DHA4_MYCRO</name>
<dbReference type="AlphaFoldDB" id="A0AAD7DHA4"/>
<sequence length="167" mass="19290">MPLLRVSPGLPLRPCLNSQTVPASRELKFDGRVDWIGGRRRTWMVETLKGEAPKRWLQKPGLNAKIRLGHGVCGCPKQLQQIRPKRKEEEEEKGKIQGFLELFQSQLSRKFPTHQSYQWSVFFPKICCCAAPLFHQKCKGFKILRTFRVTETVKGPGFIEEHKEMVS</sequence>
<organism evidence="1 2">
    <name type="scientific">Mycena rosella</name>
    <name type="common">Pink bonnet</name>
    <name type="synonym">Agaricus rosellus</name>
    <dbReference type="NCBI Taxonomy" id="1033263"/>
    <lineage>
        <taxon>Eukaryota</taxon>
        <taxon>Fungi</taxon>
        <taxon>Dikarya</taxon>
        <taxon>Basidiomycota</taxon>
        <taxon>Agaricomycotina</taxon>
        <taxon>Agaricomycetes</taxon>
        <taxon>Agaricomycetidae</taxon>
        <taxon>Agaricales</taxon>
        <taxon>Marasmiineae</taxon>
        <taxon>Mycenaceae</taxon>
        <taxon>Mycena</taxon>
    </lineage>
</organism>
<protein>
    <submittedName>
        <fullName evidence="1">Uncharacterized protein</fullName>
    </submittedName>
</protein>
<dbReference type="EMBL" id="JARKIE010000061">
    <property type="protein sequence ID" value="KAJ7690968.1"/>
    <property type="molecule type" value="Genomic_DNA"/>
</dbReference>
<reference evidence="1" key="1">
    <citation type="submission" date="2023-03" db="EMBL/GenBank/DDBJ databases">
        <title>Massive genome expansion in bonnet fungi (Mycena s.s.) driven by repeated elements and novel gene families across ecological guilds.</title>
        <authorList>
            <consortium name="Lawrence Berkeley National Laboratory"/>
            <person name="Harder C.B."/>
            <person name="Miyauchi S."/>
            <person name="Viragh M."/>
            <person name="Kuo A."/>
            <person name="Thoen E."/>
            <person name="Andreopoulos B."/>
            <person name="Lu D."/>
            <person name="Skrede I."/>
            <person name="Drula E."/>
            <person name="Henrissat B."/>
            <person name="Morin E."/>
            <person name="Kohler A."/>
            <person name="Barry K."/>
            <person name="LaButti K."/>
            <person name="Morin E."/>
            <person name="Salamov A."/>
            <person name="Lipzen A."/>
            <person name="Mereny Z."/>
            <person name="Hegedus B."/>
            <person name="Baldrian P."/>
            <person name="Stursova M."/>
            <person name="Weitz H."/>
            <person name="Taylor A."/>
            <person name="Grigoriev I.V."/>
            <person name="Nagy L.G."/>
            <person name="Martin F."/>
            <person name="Kauserud H."/>
        </authorList>
    </citation>
    <scope>NUCLEOTIDE SEQUENCE</scope>
    <source>
        <strain evidence="1">CBHHK067</strain>
    </source>
</reference>
<keyword evidence="2" id="KW-1185">Reference proteome</keyword>
<gene>
    <name evidence="1" type="ORF">B0H17DRAFT_1133993</name>
</gene>
<evidence type="ECO:0000313" key="1">
    <source>
        <dbReference type="EMBL" id="KAJ7690968.1"/>
    </source>
</evidence>
<evidence type="ECO:0000313" key="2">
    <source>
        <dbReference type="Proteomes" id="UP001221757"/>
    </source>
</evidence>